<evidence type="ECO:0000256" key="3">
    <source>
        <dbReference type="ARBA" id="ARBA00022801"/>
    </source>
</evidence>
<proteinExistence type="inferred from homology"/>
<keyword evidence="5" id="KW-0732">Signal</keyword>
<evidence type="ECO:0000256" key="4">
    <source>
        <dbReference type="ARBA" id="ARBA00022807"/>
    </source>
</evidence>
<dbReference type="PANTHER" id="PTHR47053">
    <property type="entry name" value="MUREIN DD-ENDOPEPTIDASE MEPH-RELATED"/>
    <property type="match status" value="1"/>
</dbReference>
<protein>
    <submittedName>
        <fullName evidence="8">NlpC/P60 family protein</fullName>
    </submittedName>
</protein>
<dbReference type="Proteomes" id="UP000317267">
    <property type="component" value="Unassembled WGS sequence"/>
</dbReference>
<dbReference type="GO" id="GO:0008234">
    <property type="term" value="F:cysteine-type peptidase activity"/>
    <property type="evidence" value="ECO:0007669"/>
    <property type="project" value="UniProtKB-KW"/>
</dbReference>
<accession>A0A1H1C7N6</accession>
<name>A0A1H1C7N6_9PSED</name>
<sequence length="173" mass="19156">MFKSIVCLFIISLYLVTPSSSANIQQRATAPIAIATPLQLLEQRPAIDNVIDRAHELLGTSYKWGGSTVEQGFDCSSLLVYLFKTEANIRIPRTTAAMHRSNAKTIKRSALKPGDAVFFNGNGRGQVSHVGLYIGEGKFIHSPRSGKKVRIDSLSNRYWNKNYNTAKRFHSAG</sequence>
<feature type="domain" description="NlpC/P60" evidence="6">
    <location>
        <begin position="44"/>
        <end position="170"/>
    </location>
</feature>
<organism evidence="8 10">
    <name type="scientific">Pseudomonas grimontii</name>
    <dbReference type="NCBI Taxonomy" id="129847"/>
    <lineage>
        <taxon>Bacteria</taxon>
        <taxon>Pseudomonadati</taxon>
        <taxon>Pseudomonadota</taxon>
        <taxon>Gammaproteobacteria</taxon>
        <taxon>Pseudomonadales</taxon>
        <taxon>Pseudomonadaceae</taxon>
        <taxon>Pseudomonas</taxon>
    </lineage>
</organism>
<reference evidence="8 10" key="2">
    <citation type="submission" date="2019-06" db="EMBL/GenBank/DDBJ databases">
        <title>Pseudomonas bimorpha sp. nov. isolated from bovine raw milk and skim milk concentrate.</title>
        <authorList>
            <person name="Hofmann K."/>
            <person name="Huptas C."/>
            <person name="Doll E."/>
            <person name="Scherer S."/>
            <person name="Wenning M."/>
        </authorList>
    </citation>
    <scope>NUCLEOTIDE SEQUENCE [LARGE SCALE GENOMIC DNA]</scope>
    <source>
        <strain evidence="8 10">DSM 17515</strain>
    </source>
</reference>
<dbReference type="OrthoDB" id="9807055at2"/>
<dbReference type="Proteomes" id="UP000198740">
    <property type="component" value="Unassembled WGS sequence"/>
</dbReference>
<dbReference type="PROSITE" id="PS51935">
    <property type="entry name" value="NLPC_P60"/>
    <property type="match status" value="1"/>
</dbReference>
<evidence type="ECO:0000313" key="8">
    <source>
        <dbReference type="EMBL" id="TWR69251.1"/>
    </source>
</evidence>
<dbReference type="GO" id="GO:0006508">
    <property type="term" value="P:proteolysis"/>
    <property type="evidence" value="ECO:0007669"/>
    <property type="project" value="UniProtKB-KW"/>
</dbReference>
<dbReference type="RefSeq" id="WP_090400838.1">
    <property type="nucleotide sequence ID" value="NZ_CAUSAB010000003.1"/>
</dbReference>
<keyword evidence="2" id="KW-0645">Protease</keyword>
<keyword evidence="3" id="KW-0378">Hydrolase</keyword>
<dbReference type="InterPro" id="IPR051202">
    <property type="entry name" value="Peptidase_C40"/>
</dbReference>
<feature type="chain" id="PRO_5044371192" evidence="5">
    <location>
        <begin position="23"/>
        <end position="173"/>
    </location>
</feature>
<dbReference type="Gene3D" id="3.90.1720.10">
    <property type="entry name" value="endopeptidase domain like (from Nostoc punctiforme)"/>
    <property type="match status" value="1"/>
</dbReference>
<gene>
    <name evidence="8" type="ORF">FIV39_06170</name>
    <name evidence="7" type="ORF">SAMN04490186_1166</name>
</gene>
<evidence type="ECO:0000313" key="7">
    <source>
        <dbReference type="EMBL" id="SDQ60193.1"/>
    </source>
</evidence>
<dbReference type="EMBL" id="VFES01000002">
    <property type="protein sequence ID" value="TWR69251.1"/>
    <property type="molecule type" value="Genomic_DNA"/>
</dbReference>
<dbReference type="EMBL" id="FNKM01000002">
    <property type="protein sequence ID" value="SDQ60193.1"/>
    <property type="molecule type" value="Genomic_DNA"/>
</dbReference>
<keyword evidence="4" id="KW-0788">Thiol protease</keyword>
<comment type="similarity">
    <text evidence="1">Belongs to the peptidase C40 family.</text>
</comment>
<evidence type="ECO:0000313" key="9">
    <source>
        <dbReference type="Proteomes" id="UP000198740"/>
    </source>
</evidence>
<keyword evidence="9" id="KW-1185">Reference proteome</keyword>
<dbReference type="InterPro" id="IPR038765">
    <property type="entry name" value="Papain-like_cys_pep_sf"/>
</dbReference>
<evidence type="ECO:0000256" key="1">
    <source>
        <dbReference type="ARBA" id="ARBA00007074"/>
    </source>
</evidence>
<dbReference type="Pfam" id="PF00877">
    <property type="entry name" value="NLPC_P60"/>
    <property type="match status" value="1"/>
</dbReference>
<dbReference type="SUPFAM" id="SSF54001">
    <property type="entry name" value="Cysteine proteinases"/>
    <property type="match status" value="1"/>
</dbReference>
<reference evidence="7 9" key="1">
    <citation type="submission" date="2016-10" db="EMBL/GenBank/DDBJ databases">
        <authorList>
            <person name="Varghese N."/>
            <person name="Submissions S."/>
        </authorList>
    </citation>
    <scope>NUCLEOTIDE SEQUENCE [LARGE SCALE GENOMIC DNA]</scope>
    <source>
        <strain evidence="7 9">BS2976</strain>
    </source>
</reference>
<comment type="caution">
    <text evidence="8">The sequence shown here is derived from an EMBL/GenBank/DDBJ whole genome shotgun (WGS) entry which is preliminary data.</text>
</comment>
<evidence type="ECO:0000313" key="10">
    <source>
        <dbReference type="Proteomes" id="UP000317267"/>
    </source>
</evidence>
<feature type="signal peptide" evidence="5">
    <location>
        <begin position="1"/>
        <end position="22"/>
    </location>
</feature>
<evidence type="ECO:0000259" key="6">
    <source>
        <dbReference type="PROSITE" id="PS51935"/>
    </source>
</evidence>
<dbReference type="PANTHER" id="PTHR47053:SF1">
    <property type="entry name" value="MUREIN DD-ENDOPEPTIDASE MEPH-RELATED"/>
    <property type="match status" value="1"/>
</dbReference>
<evidence type="ECO:0000256" key="2">
    <source>
        <dbReference type="ARBA" id="ARBA00022670"/>
    </source>
</evidence>
<evidence type="ECO:0000256" key="5">
    <source>
        <dbReference type="SAM" id="SignalP"/>
    </source>
</evidence>
<dbReference type="InterPro" id="IPR000064">
    <property type="entry name" value="NLP_P60_dom"/>
</dbReference>
<dbReference type="AlphaFoldDB" id="A0A1H1C7N6"/>